<evidence type="ECO:0000313" key="4">
    <source>
        <dbReference type="Proteomes" id="UP000028524"/>
    </source>
</evidence>
<dbReference type="Gene3D" id="1.10.510.10">
    <property type="entry name" value="Transferase(Phosphotransferase) domain 1"/>
    <property type="match status" value="1"/>
</dbReference>
<dbReference type="GO" id="GO:0004674">
    <property type="term" value="F:protein serine/threonine kinase activity"/>
    <property type="evidence" value="ECO:0007669"/>
    <property type="project" value="TreeGrafter"/>
</dbReference>
<dbReference type="InParanoid" id="A0A084R1I0"/>
<feature type="domain" description="Protein kinase" evidence="2">
    <location>
        <begin position="408"/>
        <end position="758"/>
    </location>
</feature>
<reference evidence="3 4" key="1">
    <citation type="journal article" date="2014" name="BMC Genomics">
        <title>Comparative genome sequencing reveals chemotype-specific gene clusters in the toxigenic black mold Stachybotrys.</title>
        <authorList>
            <person name="Semeiks J."/>
            <person name="Borek D."/>
            <person name="Otwinowski Z."/>
            <person name="Grishin N.V."/>
        </authorList>
    </citation>
    <scope>NUCLEOTIDE SEQUENCE [LARGE SCALE GENOMIC DNA]</scope>
    <source>
        <strain evidence="3 4">IBT 40285</strain>
    </source>
</reference>
<feature type="region of interest" description="Disordered" evidence="1">
    <location>
        <begin position="1"/>
        <end position="102"/>
    </location>
</feature>
<dbReference type="AlphaFoldDB" id="A0A084R1I0"/>
<dbReference type="GO" id="GO:0005524">
    <property type="term" value="F:ATP binding"/>
    <property type="evidence" value="ECO:0007669"/>
    <property type="project" value="InterPro"/>
</dbReference>
<dbReference type="OrthoDB" id="4062651at2759"/>
<feature type="compositionally biased region" description="Basic and acidic residues" evidence="1">
    <location>
        <begin position="72"/>
        <end position="86"/>
    </location>
</feature>
<dbReference type="Proteomes" id="UP000028524">
    <property type="component" value="Unassembled WGS sequence"/>
</dbReference>
<dbReference type="InterPro" id="IPR011009">
    <property type="entry name" value="Kinase-like_dom_sf"/>
</dbReference>
<dbReference type="HOGENOM" id="CLU_017513_2_0_1"/>
<evidence type="ECO:0000256" key="1">
    <source>
        <dbReference type="SAM" id="MobiDB-lite"/>
    </source>
</evidence>
<protein>
    <recommendedName>
        <fullName evidence="2">Protein kinase domain-containing protein</fullName>
    </recommendedName>
</protein>
<organism evidence="3 4">
    <name type="scientific">Stachybotrys chlorohalonatus (strain IBT 40285)</name>
    <dbReference type="NCBI Taxonomy" id="1283841"/>
    <lineage>
        <taxon>Eukaryota</taxon>
        <taxon>Fungi</taxon>
        <taxon>Dikarya</taxon>
        <taxon>Ascomycota</taxon>
        <taxon>Pezizomycotina</taxon>
        <taxon>Sordariomycetes</taxon>
        <taxon>Hypocreomycetidae</taxon>
        <taxon>Hypocreales</taxon>
        <taxon>Stachybotryaceae</taxon>
        <taxon>Stachybotrys</taxon>
    </lineage>
</organism>
<dbReference type="Gene3D" id="3.30.200.20">
    <property type="entry name" value="Phosphorylase Kinase, domain 1"/>
    <property type="match status" value="1"/>
</dbReference>
<dbReference type="InterPro" id="IPR000719">
    <property type="entry name" value="Prot_kinase_dom"/>
</dbReference>
<accession>A0A084R1I0</accession>
<keyword evidence="4" id="KW-1185">Reference proteome</keyword>
<dbReference type="SMART" id="SM00220">
    <property type="entry name" value="S_TKc"/>
    <property type="match status" value="1"/>
</dbReference>
<sequence length="787" mass="89991">MVVNAPANAQSPSRGRRHSMPHTPPPSIFLQPDSAVVARQGRPRASNGCNSSSTSQSLHGRPQRAVAPSHLNKADIESDSNDHDYGSDGADDEMSDPGSDILYGNYEIAEDSTTYETSPNLDVSKHSSHSDMAENELLFLGSEFEAISNPPNDEHHDETDDVQALSSGEANEHRLIRDTPTVAYKRTEETASSDIVYGWAVGETRSFRSSASHRSARPNELEVSLMKARSENKKTGEFFFPRKVFTTIITRRCVEQKLRETWPHPEDTTIGDYNDFIAEIVNQICQQPHPNKYRREKVKCLRRIFTILVLLKRTEEILNFLDAGIHDSHLPLVMVKRDGETALHDLRRRDDVNDPIDFITSGWDEMEIDSFYTWQWKMLSPCFAQRKAHKKVWHYKLQKRVQLPYIGPKATLERYVGGFSQVSRVYIHEDHHDFHDRKGFTGSFALKKLSSASREDFDREVDILKKFSNDHHPHLISLLVTYEQHDTYYLLFDWAECNLNEYWSKKHPVPDPCDQETVLWVAEQCKGIAEGILKLHRYTSIGRDSGTKQSEPIFGHHGDIKEANILWFPEPSNHKPKPNSGVLKLADFGVAGFNAHNTISITGNPRSMATPSYRAPESDLDSPSAQGRSYDIWTLAILYLQFITWLLGGWNLLEQFRQARLSIDPGYCNIETDTFFESAATTESRPFGERRYRIKPIVTRRAAPQFFGELHRHPKCTQFIHDLLHMIQEEMLIVKTADPEPRDRIEAGQLYGKLKAMVERCQTDSAYALVPKPDETDDRRNISDTHY</sequence>
<dbReference type="STRING" id="1283841.A0A084R1I0"/>
<gene>
    <name evidence="3" type="ORF">S40285_03324</name>
</gene>
<dbReference type="EMBL" id="KL659308">
    <property type="protein sequence ID" value="KFA70065.1"/>
    <property type="molecule type" value="Genomic_DNA"/>
</dbReference>
<proteinExistence type="predicted"/>
<dbReference type="Pfam" id="PF00069">
    <property type="entry name" value="Pkinase"/>
    <property type="match status" value="1"/>
</dbReference>
<feature type="region of interest" description="Disordered" evidence="1">
    <location>
        <begin position="602"/>
        <end position="624"/>
    </location>
</feature>
<dbReference type="PANTHER" id="PTHR24359:SF37">
    <property type="entry name" value="PROTEIN KINASE DOMAIN-CONTAINING PROTEIN"/>
    <property type="match status" value="1"/>
</dbReference>
<name>A0A084R1I0_STAC4</name>
<evidence type="ECO:0000313" key="3">
    <source>
        <dbReference type="EMBL" id="KFA70065.1"/>
    </source>
</evidence>
<dbReference type="OMA" id="ARTICEE"/>
<evidence type="ECO:0000259" key="2">
    <source>
        <dbReference type="PROSITE" id="PS50011"/>
    </source>
</evidence>
<dbReference type="PROSITE" id="PS50011">
    <property type="entry name" value="PROTEIN_KINASE_DOM"/>
    <property type="match status" value="1"/>
</dbReference>
<feature type="compositionally biased region" description="Low complexity" evidence="1">
    <location>
        <begin position="46"/>
        <end position="57"/>
    </location>
</feature>
<dbReference type="PANTHER" id="PTHR24359">
    <property type="entry name" value="SERINE/THREONINE-PROTEIN KINASE SBK1"/>
    <property type="match status" value="1"/>
</dbReference>
<dbReference type="SUPFAM" id="SSF56112">
    <property type="entry name" value="Protein kinase-like (PK-like)"/>
    <property type="match status" value="1"/>
</dbReference>